<protein>
    <recommendedName>
        <fullName evidence="4">Transmembrane protein</fullName>
    </recommendedName>
</protein>
<feature type="transmembrane region" description="Helical" evidence="1">
    <location>
        <begin position="30"/>
        <end position="53"/>
    </location>
</feature>
<proteinExistence type="predicted"/>
<feature type="transmembrane region" description="Helical" evidence="1">
    <location>
        <begin position="73"/>
        <end position="91"/>
    </location>
</feature>
<accession>A0AAV2T681</accession>
<dbReference type="EMBL" id="CAXLJL010000145">
    <property type="protein sequence ID" value="CAL5132953.1"/>
    <property type="molecule type" value="Genomic_DNA"/>
</dbReference>
<reference evidence="2" key="1">
    <citation type="submission" date="2024-06" db="EMBL/GenBank/DDBJ databases">
        <authorList>
            <person name="Liu X."/>
            <person name="Lenzi L."/>
            <person name="Haldenby T S."/>
            <person name="Uol C."/>
        </authorList>
    </citation>
    <scope>NUCLEOTIDE SEQUENCE</scope>
</reference>
<keyword evidence="1" id="KW-0472">Membrane</keyword>
<keyword evidence="1" id="KW-1133">Transmembrane helix</keyword>
<dbReference type="Proteomes" id="UP001497525">
    <property type="component" value="Unassembled WGS sequence"/>
</dbReference>
<dbReference type="AlphaFoldDB" id="A0AAV2T681"/>
<gene>
    <name evidence="2" type="ORF">CDAUBV1_LOCUS5828</name>
</gene>
<evidence type="ECO:0000256" key="1">
    <source>
        <dbReference type="SAM" id="Phobius"/>
    </source>
</evidence>
<evidence type="ECO:0008006" key="4">
    <source>
        <dbReference type="Google" id="ProtNLM"/>
    </source>
</evidence>
<name>A0AAV2T681_CALDB</name>
<sequence>MMRAPSTKFEGGHPYHHPFNLTIFSQFEFFAARTCCTVPVFSISSVLLLVHFIRCESVRTDLLLYCKSAETSVVAFGAPLPSSLFVLILIFRLQARTVFFLDHMFCYYR</sequence>
<comment type="caution">
    <text evidence="2">The sequence shown here is derived from an EMBL/GenBank/DDBJ whole genome shotgun (WGS) entry which is preliminary data.</text>
</comment>
<evidence type="ECO:0000313" key="2">
    <source>
        <dbReference type="EMBL" id="CAL5132953.1"/>
    </source>
</evidence>
<organism evidence="2 3">
    <name type="scientific">Calicophoron daubneyi</name>
    <name type="common">Rumen fluke</name>
    <name type="synonym">Paramphistomum daubneyi</name>
    <dbReference type="NCBI Taxonomy" id="300641"/>
    <lineage>
        <taxon>Eukaryota</taxon>
        <taxon>Metazoa</taxon>
        <taxon>Spiralia</taxon>
        <taxon>Lophotrochozoa</taxon>
        <taxon>Platyhelminthes</taxon>
        <taxon>Trematoda</taxon>
        <taxon>Digenea</taxon>
        <taxon>Plagiorchiida</taxon>
        <taxon>Pronocephalata</taxon>
        <taxon>Paramphistomoidea</taxon>
        <taxon>Paramphistomidae</taxon>
        <taxon>Calicophoron</taxon>
    </lineage>
</organism>
<keyword evidence="1" id="KW-0812">Transmembrane</keyword>
<evidence type="ECO:0000313" key="3">
    <source>
        <dbReference type="Proteomes" id="UP001497525"/>
    </source>
</evidence>